<gene>
    <name evidence="1" type="ordered locus">LLO_3393</name>
</gene>
<protein>
    <submittedName>
        <fullName evidence="1">Uncharacterized protein</fullName>
    </submittedName>
</protein>
<evidence type="ECO:0000313" key="2">
    <source>
        <dbReference type="Proteomes" id="UP000001060"/>
    </source>
</evidence>
<dbReference type="eggNOG" id="ENOG50310DS">
    <property type="taxonomic scope" value="Bacteria"/>
</dbReference>
<dbReference type="STRING" id="661367.LLO_3393"/>
<dbReference type="EMBL" id="FN650140">
    <property type="protein sequence ID" value="CBJ13857.1"/>
    <property type="molecule type" value="Genomic_DNA"/>
</dbReference>
<dbReference type="KEGG" id="llo:LLO_3393"/>
<proteinExistence type="predicted"/>
<sequence length="158" mass="18253">MLLFYYLNSLFSDVFGIEEGSQMKRFSTLFFSQKEGSLNSHIKAEANVLIDKKSGENRPPQRIVAEVYFPTISFLGCPFIWYYYSSHDLAIWTGHLYDTPRDNYNSRAMLTKLQTIPGVSIENGEAVIRKAGDFCLQHQMKYISYEECNNLNVPLKKI</sequence>
<dbReference type="AlphaFoldDB" id="D3HN07"/>
<dbReference type="Proteomes" id="UP000001060">
    <property type="component" value="Chromosome"/>
</dbReference>
<reference evidence="1 2" key="1">
    <citation type="journal article" date="2010" name="PLoS Genet.">
        <title>Analysis of the Legionella longbeachae genome and transcriptome uncovers unique strategies to cause Legionnaires' disease.</title>
        <authorList>
            <person name="Cazalet C."/>
            <person name="Gomez-Valero L."/>
            <person name="Rusniok C."/>
            <person name="Lomma M."/>
            <person name="Dervins-Ravault D."/>
            <person name="Newton H."/>
            <person name="Sansom F."/>
            <person name="Jarraud S."/>
            <person name="Zidane N."/>
            <person name="Ma L."/>
            <person name="Bouchier C."/>
            <person name="Etienne J."/>
            <person name="Hartland E."/>
            <person name="Buchrieser C."/>
        </authorList>
    </citation>
    <scope>NUCLEOTIDE SEQUENCE [LARGE SCALE GENOMIC DNA]</scope>
    <source>
        <strain evidence="1 2">NSW150</strain>
    </source>
</reference>
<keyword evidence="2" id="KW-1185">Reference proteome</keyword>
<accession>D3HN07</accession>
<evidence type="ECO:0000313" key="1">
    <source>
        <dbReference type="EMBL" id="CBJ13857.1"/>
    </source>
</evidence>
<name>D3HN07_LEGLN</name>
<organism evidence="1 2">
    <name type="scientific">Legionella longbeachae serogroup 1 (strain NSW150)</name>
    <dbReference type="NCBI Taxonomy" id="661367"/>
    <lineage>
        <taxon>Bacteria</taxon>
        <taxon>Pseudomonadati</taxon>
        <taxon>Pseudomonadota</taxon>
        <taxon>Gammaproteobacteria</taxon>
        <taxon>Legionellales</taxon>
        <taxon>Legionellaceae</taxon>
        <taxon>Legionella</taxon>
    </lineage>
</organism>
<dbReference type="HOGENOM" id="CLU_1667203_0_0_6"/>